<evidence type="ECO:0000313" key="3">
    <source>
        <dbReference type="Proteomes" id="UP000054166"/>
    </source>
</evidence>
<name>A0A0C3C757_PILCF</name>
<reference evidence="3" key="2">
    <citation type="submission" date="2015-01" db="EMBL/GenBank/DDBJ databases">
        <title>Evolutionary Origins and Diversification of the Mycorrhizal Mutualists.</title>
        <authorList>
            <consortium name="DOE Joint Genome Institute"/>
            <consortium name="Mycorrhizal Genomics Consortium"/>
            <person name="Kohler A."/>
            <person name="Kuo A."/>
            <person name="Nagy L.G."/>
            <person name="Floudas D."/>
            <person name="Copeland A."/>
            <person name="Barry K.W."/>
            <person name="Cichocki N."/>
            <person name="Veneault-Fourrey C."/>
            <person name="LaButti K."/>
            <person name="Lindquist E.A."/>
            <person name="Lipzen A."/>
            <person name="Lundell T."/>
            <person name="Morin E."/>
            <person name="Murat C."/>
            <person name="Riley R."/>
            <person name="Ohm R."/>
            <person name="Sun H."/>
            <person name="Tunlid A."/>
            <person name="Henrissat B."/>
            <person name="Grigoriev I.V."/>
            <person name="Hibbett D.S."/>
            <person name="Martin F."/>
        </authorList>
    </citation>
    <scope>NUCLEOTIDE SEQUENCE [LARGE SCALE GENOMIC DNA]</scope>
    <source>
        <strain evidence="3">F 1598</strain>
    </source>
</reference>
<evidence type="ECO:0000256" key="1">
    <source>
        <dbReference type="SAM" id="MobiDB-lite"/>
    </source>
</evidence>
<sequence>MSSDDEFDAIPDDFEGFDFDAIPDLAITGPAEVTSNSISAIPPRPASAGSSSHYSYDDDIDESILVELDAIEGRLSQGIRDVANASSHPLSHNSALNVTLDPPHPTRMSRFFGTVN</sequence>
<feature type="region of interest" description="Disordered" evidence="1">
    <location>
        <begin position="34"/>
        <end position="55"/>
    </location>
</feature>
<dbReference type="AlphaFoldDB" id="A0A0C3C757"/>
<gene>
    <name evidence="2" type="ORF">PILCRDRAFT_367384</name>
</gene>
<keyword evidence="3" id="KW-1185">Reference proteome</keyword>
<dbReference type="OrthoDB" id="6105938at2759"/>
<proteinExistence type="predicted"/>
<reference evidence="2 3" key="1">
    <citation type="submission" date="2014-04" db="EMBL/GenBank/DDBJ databases">
        <authorList>
            <consortium name="DOE Joint Genome Institute"/>
            <person name="Kuo A."/>
            <person name="Tarkka M."/>
            <person name="Buscot F."/>
            <person name="Kohler A."/>
            <person name="Nagy L.G."/>
            <person name="Floudas D."/>
            <person name="Copeland A."/>
            <person name="Barry K.W."/>
            <person name="Cichocki N."/>
            <person name="Veneault-Fourrey C."/>
            <person name="LaButti K."/>
            <person name="Lindquist E.A."/>
            <person name="Lipzen A."/>
            <person name="Lundell T."/>
            <person name="Morin E."/>
            <person name="Murat C."/>
            <person name="Sun H."/>
            <person name="Tunlid A."/>
            <person name="Henrissat B."/>
            <person name="Grigoriev I.V."/>
            <person name="Hibbett D.S."/>
            <person name="Martin F."/>
            <person name="Nordberg H.P."/>
            <person name="Cantor M.N."/>
            <person name="Hua S.X."/>
        </authorList>
    </citation>
    <scope>NUCLEOTIDE SEQUENCE [LARGE SCALE GENOMIC DNA]</scope>
    <source>
        <strain evidence="2 3">F 1598</strain>
    </source>
</reference>
<dbReference type="EMBL" id="KN832985">
    <property type="protein sequence ID" value="KIM85517.1"/>
    <property type="molecule type" value="Genomic_DNA"/>
</dbReference>
<accession>A0A0C3C757</accession>
<dbReference type="Proteomes" id="UP000054166">
    <property type="component" value="Unassembled WGS sequence"/>
</dbReference>
<organism evidence="2 3">
    <name type="scientific">Piloderma croceum (strain F 1598)</name>
    <dbReference type="NCBI Taxonomy" id="765440"/>
    <lineage>
        <taxon>Eukaryota</taxon>
        <taxon>Fungi</taxon>
        <taxon>Dikarya</taxon>
        <taxon>Basidiomycota</taxon>
        <taxon>Agaricomycotina</taxon>
        <taxon>Agaricomycetes</taxon>
        <taxon>Agaricomycetidae</taxon>
        <taxon>Atheliales</taxon>
        <taxon>Atheliaceae</taxon>
        <taxon>Piloderma</taxon>
    </lineage>
</organism>
<dbReference type="HOGENOM" id="CLU_2097715_0_0_1"/>
<dbReference type="InParanoid" id="A0A0C3C757"/>
<evidence type="ECO:0000313" key="2">
    <source>
        <dbReference type="EMBL" id="KIM85517.1"/>
    </source>
</evidence>
<protein>
    <submittedName>
        <fullName evidence="2">Uncharacterized protein</fullName>
    </submittedName>
</protein>